<dbReference type="KEGG" id="dtp:JZK55_03750"/>
<protein>
    <recommendedName>
        <fullName evidence="3">DUF4160 domain-containing protein</fullName>
    </recommendedName>
</protein>
<dbReference type="Proteomes" id="UP000516360">
    <property type="component" value="Chromosome"/>
</dbReference>
<proteinExistence type="predicted"/>
<dbReference type="EMBL" id="AP022873">
    <property type="protein sequence ID" value="BCB95453.1"/>
    <property type="molecule type" value="Genomic_DNA"/>
</dbReference>
<gene>
    <name evidence="1" type="ORF">JZK55_03750</name>
</gene>
<dbReference type="InterPro" id="IPR025427">
    <property type="entry name" value="DUF4160"/>
</dbReference>
<name>A0A7G1GZU7_9BACT</name>
<keyword evidence="2" id="KW-1185">Reference proteome</keyword>
<reference evidence="1 2" key="1">
    <citation type="submission" date="2020-03" db="EMBL/GenBank/DDBJ databases">
        <title>Complete genome sequences of two sulfur-disproportionating bacterial strains T55J and Mzg5.</title>
        <authorList>
            <person name="Umezawa K."/>
            <person name="Kojima H."/>
            <person name="Kato Y."/>
            <person name="Fukui M."/>
        </authorList>
    </citation>
    <scope>NUCLEOTIDE SEQUENCE [LARGE SCALE GENOMIC DNA]</scope>
    <source>
        <strain evidence="1 2">T55J</strain>
    </source>
</reference>
<dbReference type="AlphaFoldDB" id="A0A7G1GZU7"/>
<accession>A0A7G1GZU7</accession>
<evidence type="ECO:0000313" key="1">
    <source>
        <dbReference type="EMBL" id="BCB95453.1"/>
    </source>
</evidence>
<evidence type="ECO:0000313" key="2">
    <source>
        <dbReference type="Proteomes" id="UP000516360"/>
    </source>
</evidence>
<dbReference type="Pfam" id="PF13711">
    <property type="entry name" value="DUF4160"/>
    <property type="match status" value="1"/>
</dbReference>
<dbReference type="RefSeq" id="WP_203472946.1">
    <property type="nucleotide sequence ID" value="NZ_AP022873.1"/>
</dbReference>
<evidence type="ECO:0008006" key="3">
    <source>
        <dbReference type="Google" id="ProtNLM"/>
    </source>
</evidence>
<sequence>MSPSIFRVKGYRFYFLSNEEERIHIHVTCEDGEAKFWVEPIVSLALSHGLNHRKLKEIQKIVEEHKNEIIKAWQRHFSKR</sequence>
<organism evidence="1 2">
    <name type="scientific">Dissulfurispira thermophila</name>
    <dbReference type="NCBI Taxonomy" id="2715679"/>
    <lineage>
        <taxon>Bacteria</taxon>
        <taxon>Pseudomonadati</taxon>
        <taxon>Nitrospirota</taxon>
        <taxon>Thermodesulfovibrionia</taxon>
        <taxon>Thermodesulfovibrionales</taxon>
        <taxon>Dissulfurispiraceae</taxon>
        <taxon>Dissulfurispira</taxon>
    </lineage>
</organism>